<name>A0A9N8ZD18_9GLOM</name>
<proteinExistence type="predicted"/>
<reference evidence="1" key="1">
    <citation type="submission" date="2021-06" db="EMBL/GenBank/DDBJ databases">
        <authorList>
            <person name="Kallberg Y."/>
            <person name="Tangrot J."/>
            <person name="Rosling A."/>
        </authorList>
    </citation>
    <scope>NUCLEOTIDE SEQUENCE</scope>
    <source>
        <strain evidence="1">FL966</strain>
    </source>
</reference>
<dbReference type="OrthoDB" id="2473390at2759"/>
<keyword evidence="2" id="KW-1185">Reference proteome</keyword>
<dbReference type="EMBL" id="CAJVQA010000670">
    <property type="protein sequence ID" value="CAG8485373.1"/>
    <property type="molecule type" value="Genomic_DNA"/>
</dbReference>
<dbReference type="Proteomes" id="UP000789759">
    <property type="component" value="Unassembled WGS sequence"/>
</dbReference>
<accession>A0A9N8ZD18</accession>
<evidence type="ECO:0000313" key="2">
    <source>
        <dbReference type="Proteomes" id="UP000789759"/>
    </source>
</evidence>
<organism evidence="1 2">
    <name type="scientific">Cetraspora pellucida</name>
    <dbReference type="NCBI Taxonomy" id="1433469"/>
    <lineage>
        <taxon>Eukaryota</taxon>
        <taxon>Fungi</taxon>
        <taxon>Fungi incertae sedis</taxon>
        <taxon>Mucoromycota</taxon>
        <taxon>Glomeromycotina</taxon>
        <taxon>Glomeromycetes</taxon>
        <taxon>Diversisporales</taxon>
        <taxon>Gigasporaceae</taxon>
        <taxon>Cetraspora</taxon>
    </lineage>
</organism>
<comment type="caution">
    <text evidence="1">The sequence shown here is derived from an EMBL/GenBank/DDBJ whole genome shotgun (WGS) entry which is preliminary data.</text>
</comment>
<dbReference type="AlphaFoldDB" id="A0A9N8ZD18"/>
<gene>
    <name evidence="1" type="ORF">CPELLU_LOCUS1719</name>
</gene>
<evidence type="ECO:0000313" key="1">
    <source>
        <dbReference type="EMBL" id="CAG8485373.1"/>
    </source>
</evidence>
<protein>
    <submittedName>
        <fullName evidence="1">23558_t:CDS:1</fullName>
    </submittedName>
</protein>
<sequence>MLEQEILLKKQDERNQQRTKLIGITCNRNWVDIVRTALATDSNLLQIFLEYKEPKSTYKNEQMKKYIMVQNGEPNYQEDDNIIQENRKIGLKMILHTSMGLYLNDPLWNDGKRH</sequence>